<dbReference type="NCBIfam" id="NF035938">
    <property type="entry name" value="EboA_domain"/>
    <property type="match status" value="1"/>
</dbReference>
<name>A0A1M5XZH3_9GAMM</name>
<dbReference type="EMBL" id="FQXG01000006">
    <property type="protein sequence ID" value="SHI05089.1"/>
    <property type="molecule type" value="Genomic_DNA"/>
</dbReference>
<sequence length="284" mass="31844">MRLATQLQAMLQRQAPESTRWLQQQLPQLNAHPAGLYKLFSLCHRRFPTTPALTWELQTQQGLPPSLLDCTPVHQAQLWLLLNAQQQLGSDRFDPLLATLFATGTEQELVLLYRSLALLAEPQRYLAQAREGARSNMIPVFLAVAHHNPFAADHFDEAGWNQLVLKAVFNQCALHPILGLDRRHNPKLAAMLGSYVRERWVAQREVPWEIWRGIAPHPDQPGLAELLAQALAHPQPAHQQAAALALSLNPAPTAAALMANTTTRPQFGGWEPLFQHHKECAHVH</sequence>
<organism evidence="1 2">
    <name type="scientific">Ferrimonas marina</name>
    <dbReference type="NCBI Taxonomy" id="299255"/>
    <lineage>
        <taxon>Bacteria</taxon>
        <taxon>Pseudomonadati</taxon>
        <taxon>Pseudomonadota</taxon>
        <taxon>Gammaproteobacteria</taxon>
        <taxon>Alteromonadales</taxon>
        <taxon>Ferrimonadaceae</taxon>
        <taxon>Ferrimonas</taxon>
    </lineage>
</organism>
<proteinExistence type="predicted"/>
<dbReference type="Proteomes" id="UP000184268">
    <property type="component" value="Unassembled WGS sequence"/>
</dbReference>
<keyword evidence="2" id="KW-1185">Reference proteome</keyword>
<reference evidence="1 2" key="1">
    <citation type="submission" date="2016-11" db="EMBL/GenBank/DDBJ databases">
        <authorList>
            <person name="Jaros S."/>
            <person name="Januszkiewicz K."/>
            <person name="Wedrychowicz H."/>
        </authorList>
    </citation>
    <scope>NUCLEOTIDE SEQUENCE [LARGE SCALE GENOMIC DNA]</scope>
    <source>
        <strain evidence="1 2">DSM 16917</strain>
    </source>
</reference>
<gene>
    <name evidence="1" type="ORF">SAMN02745129_3829</name>
</gene>
<accession>A0A1M5XZH3</accession>
<evidence type="ECO:0000313" key="1">
    <source>
        <dbReference type="EMBL" id="SHI05089.1"/>
    </source>
</evidence>
<protein>
    <submittedName>
        <fullName evidence="1">Uncharacterized protein</fullName>
    </submittedName>
</protein>
<dbReference type="AlphaFoldDB" id="A0A1M5XZH3"/>
<dbReference type="STRING" id="299255.SAMN02745129_3829"/>
<evidence type="ECO:0000313" key="2">
    <source>
        <dbReference type="Proteomes" id="UP000184268"/>
    </source>
</evidence>
<dbReference type="RefSeq" id="WP_067662583.1">
    <property type="nucleotide sequence ID" value="NZ_FQXG01000006.1"/>
</dbReference>
<dbReference type="InterPro" id="IPR047715">
    <property type="entry name" value="EboA_dom"/>
</dbReference>
<dbReference type="OrthoDB" id="325673at2"/>